<keyword evidence="3" id="KW-0862">Zinc</keyword>
<gene>
    <name evidence="7" type="ORF">BT67DRAFT_433475</name>
</gene>
<dbReference type="AlphaFoldDB" id="A0AAN6UMB5"/>
<dbReference type="PANTHER" id="PTHR23041:SF78">
    <property type="entry name" value="E3 UBIQUITIN-PROTEIN LIGASE RNF4"/>
    <property type="match status" value="1"/>
</dbReference>
<dbReference type="InterPro" id="IPR047134">
    <property type="entry name" value="RNF4"/>
</dbReference>
<dbReference type="PANTHER" id="PTHR23041">
    <property type="entry name" value="RING FINGER DOMAIN-CONTAINING"/>
    <property type="match status" value="1"/>
</dbReference>
<evidence type="ECO:0000256" key="1">
    <source>
        <dbReference type="ARBA" id="ARBA00022723"/>
    </source>
</evidence>
<keyword evidence="2 4" id="KW-0863">Zinc-finger</keyword>
<dbReference type="InterPro" id="IPR013083">
    <property type="entry name" value="Znf_RING/FYVE/PHD"/>
</dbReference>
<feature type="region of interest" description="Disordered" evidence="5">
    <location>
        <begin position="1"/>
        <end position="73"/>
    </location>
</feature>
<feature type="compositionally biased region" description="Basic and acidic residues" evidence="5">
    <location>
        <begin position="62"/>
        <end position="73"/>
    </location>
</feature>
<evidence type="ECO:0000313" key="8">
    <source>
        <dbReference type="Proteomes" id="UP001304895"/>
    </source>
</evidence>
<evidence type="ECO:0000313" key="7">
    <source>
        <dbReference type="EMBL" id="KAK4135370.1"/>
    </source>
</evidence>
<feature type="compositionally biased region" description="Basic residues" evidence="5">
    <location>
        <begin position="1"/>
        <end position="10"/>
    </location>
</feature>
<dbReference type="Pfam" id="PF13920">
    <property type="entry name" value="zf-C3HC4_3"/>
    <property type="match status" value="1"/>
</dbReference>
<reference evidence="7" key="1">
    <citation type="journal article" date="2023" name="Mol. Phylogenet. Evol.">
        <title>Genome-scale phylogeny and comparative genomics of the fungal order Sordariales.</title>
        <authorList>
            <person name="Hensen N."/>
            <person name="Bonometti L."/>
            <person name="Westerberg I."/>
            <person name="Brannstrom I.O."/>
            <person name="Guillou S."/>
            <person name="Cros-Aarteil S."/>
            <person name="Calhoun S."/>
            <person name="Haridas S."/>
            <person name="Kuo A."/>
            <person name="Mondo S."/>
            <person name="Pangilinan J."/>
            <person name="Riley R."/>
            <person name="LaButti K."/>
            <person name="Andreopoulos B."/>
            <person name="Lipzen A."/>
            <person name="Chen C."/>
            <person name="Yan M."/>
            <person name="Daum C."/>
            <person name="Ng V."/>
            <person name="Clum A."/>
            <person name="Steindorff A."/>
            <person name="Ohm R.A."/>
            <person name="Martin F."/>
            <person name="Silar P."/>
            <person name="Natvig D.O."/>
            <person name="Lalanne C."/>
            <person name="Gautier V."/>
            <person name="Ament-Velasquez S.L."/>
            <person name="Kruys A."/>
            <person name="Hutchinson M.I."/>
            <person name="Powell A.J."/>
            <person name="Barry K."/>
            <person name="Miller A.N."/>
            <person name="Grigoriev I.V."/>
            <person name="Debuchy R."/>
            <person name="Gladieux P."/>
            <person name="Hiltunen Thoren M."/>
            <person name="Johannesson H."/>
        </authorList>
    </citation>
    <scope>NUCLEOTIDE SEQUENCE</scope>
    <source>
        <strain evidence="7">CBS 123565</strain>
    </source>
</reference>
<evidence type="ECO:0000256" key="2">
    <source>
        <dbReference type="ARBA" id="ARBA00022771"/>
    </source>
</evidence>
<organism evidence="7 8">
    <name type="scientific">Trichocladium antarcticum</name>
    <dbReference type="NCBI Taxonomy" id="1450529"/>
    <lineage>
        <taxon>Eukaryota</taxon>
        <taxon>Fungi</taxon>
        <taxon>Dikarya</taxon>
        <taxon>Ascomycota</taxon>
        <taxon>Pezizomycotina</taxon>
        <taxon>Sordariomycetes</taxon>
        <taxon>Sordariomycetidae</taxon>
        <taxon>Sordariales</taxon>
        <taxon>Chaetomiaceae</taxon>
        <taxon>Trichocladium</taxon>
    </lineage>
</organism>
<proteinExistence type="predicted"/>
<keyword evidence="8" id="KW-1185">Reference proteome</keyword>
<evidence type="ECO:0000259" key="6">
    <source>
        <dbReference type="PROSITE" id="PS50089"/>
    </source>
</evidence>
<comment type="caution">
    <text evidence="7">The sequence shown here is derived from an EMBL/GenBank/DDBJ whole genome shotgun (WGS) entry which is preliminary data.</text>
</comment>
<dbReference type="InterPro" id="IPR017907">
    <property type="entry name" value="Znf_RING_CS"/>
</dbReference>
<accession>A0AAN6UMB5</accession>
<dbReference type="EMBL" id="MU853406">
    <property type="protein sequence ID" value="KAK4135370.1"/>
    <property type="molecule type" value="Genomic_DNA"/>
</dbReference>
<evidence type="ECO:0000256" key="4">
    <source>
        <dbReference type="PROSITE-ProRule" id="PRU00175"/>
    </source>
</evidence>
<dbReference type="PROSITE" id="PS50089">
    <property type="entry name" value="ZF_RING_2"/>
    <property type="match status" value="1"/>
</dbReference>
<dbReference type="GO" id="GO:0008270">
    <property type="term" value="F:zinc ion binding"/>
    <property type="evidence" value="ECO:0007669"/>
    <property type="project" value="UniProtKB-KW"/>
</dbReference>
<sequence>MSSSRSRRAVRPGDLPMPQSSPVVVLGSRTRTPRRPSRPGVSQLPQQQPPHEPMFPTRKRKRDDDRDDDKTKVTDVFSDLEVVDLVDRDEVPADMLRPKTNNHVKVSALTCIICMDACKNLTVTYCGHLYCSECLQAAFNMDTTKRICPFCRQKIDKMPATGKFGPKAKGYYPLELKLITKKTLGKKPARP</sequence>
<name>A0AAN6UMB5_9PEZI</name>
<dbReference type="SMART" id="SM00184">
    <property type="entry name" value="RING"/>
    <property type="match status" value="1"/>
</dbReference>
<dbReference type="Gene3D" id="3.30.40.10">
    <property type="entry name" value="Zinc/RING finger domain, C3HC4 (zinc finger)"/>
    <property type="match status" value="1"/>
</dbReference>
<dbReference type="PROSITE" id="PS00518">
    <property type="entry name" value="ZF_RING_1"/>
    <property type="match status" value="1"/>
</dbReference>
<evidence type="ECO:0000256" key="3">
    <source>
        <dbReference type="ARBA" id="ARBA00022833"/>
    </source>
</evidence>
<dbReference type="SUPFAM" id="SSF57850">
    <property type="entry name" value="RING/U-box"/>
    <property type="match status" value="1"/>
</dbReference>
<feature type="domain" description="RING-type" evidence="6">
    <location>
        <begin position="111"/>
        <end position="152"/>
    </location>
</feature>
<dbReference type="Proteomes" id="UP001304895">
    <property type="component" value="Unassembled WGS sequence"/>
</dbReference>
<keyword evidence="1" id="KW-0479">Metal-binding</keyword>
<evidence type="ECO:0000256" key="5">
    <source>
        <dbReference type="SAM" id="MobiDB-lite"/>
    </source>
</evidence>
<protein>
    <recommendedName>
        <fullName evidence="6">RING-type domain-containing protein</fullName>
    </recommendedName>
</protein>
<reference evidence="7" key="2">
    <citation type="submission" date="2023-05" db="EMBL/GenBank/DDBJ databases">
        <authorList>
            <consortium name="Lawrence Berkeley National Laboratory"/>
            <person name="Steindorff A."/>
            <person name="Hensen N."/>
            <person name="Bonometti L."/>
            <person name="Westerberg I."/>
            <person name="Brannstrom I.O."/>
            <person name="Guillou S."/>
            <person name="Cros-Aarteil S."/>
            <person name="Calhoun S."/>
            <person name="Haridas S."/>
            <person name="Kuo A."/>
            <person name="Mondo S."/>
            <person name="Pangilinan J."/>
            <person name="Riley R."/>
            <person name="Labutti K."/>
            <person name="Andreopoulos B."/>
            <person name="Lipzen A."/>
            <person name="Chen C."/>
            <person name="Yanf M."/>
            <person name="Daum C."/>
            <person name="Ng V."/>
            <person name="Clum A."/>
            <person name="Ohm R."/>
            <person name="Martin F."/>
            <person name="Silar P."/>
            <person name="Natvig D."/>
            <person name="Lalanne C."/>
            <person name="Gautier V."/>
            <person name="Ament-Velasquez S.L."/>
            <person name="Kruys A."/>
            <person name="Hutchinson M.I."/>
            <person name="Powell A.J."/>
            <person name="Barry K."/>
            <person name="Miller A.N."/>
            <person name="Grigoriev I.V."/>
            <person name="Debuchy R."/>
            <person name="Gladieux P."/>
            <person name="Thoren M.H."/>
            <person name="Johannesson H."/>
        </authorList>
    </citation>
    <scope>NUCLEOTIDE SEQUENCE</scope>
    <source>
        <strain evidence="7">CBS 123565</strain>
    </source>
</reference>
<dbReference type="InterPro" id="IPR001841">
    <property type="entry name" value="Znf_RING"/>
</dbReference>